<dbReference type="EMBL" id="LXQA010020852">
    <property type="protein sequence ID" value="MCH91646.1"/>
    <property type="molecule type" value="Genomic_DNA"/>
</dbReference>
<dbReference type="Proteomes" id="UP000265520">
    <property type="component" value="Unassembled WGS sequence"/>
</dbReference>
<comment type="caution">
    <text evidence="1">The sequence shown here is derived from an EMBL/GenBank/DDBJ whole genome shotgun (WGS) entry which is preliminary data.</text>
</comment>
<organism evidence="1 2">
    <name type="scientific">Trifolium medium</name>
    <dbReference type="NCBI Taxonomy" id="97028"/>
    <lineage>
        <taxon>Eukaryota</taxon>
        <taxon>Viridiplantae</taxon>
        <taxon>Streptophyta</taxon>
        <taxon>Embryophyta</taxon>
        <taxon>Tracheophyta</taxon>
        <taxon>Spermatophyta</taxon>
        <taxon>Magnoliopsida</taxon>
        <taxon>eudicotyledons</taxon>
        <taxon>Gunneridae</taxon>
        <taxon>Pentapetalae</taxon>
        <taxon>rosids</taxon>
        <taxon>fabids</taxon>
        <taxon>Fabales</taxon>
        <taxon>Fabaceae</taxon>
        <taxon>Papilionoideae</taxon>
        <taxon>50 kb inversion clade</taxon>
        <taxon>NPAAA clade</taxon>
        <taxon>Hologalegina</taxon>
        <taxon>IRL clade</taxon>
        <taxon>Trifolieae</taxon>
        <taxon>Trifolium</taxon>
    </lineage>
</organism>
<sequence length="118" mass="13567">MDTVFLFYVAAQEQVAGRASYASLFTPVVHVPAPIQEEIPVYNCTRCATILPRGTIFETKCDACVVQSLRVHAKPKYQIRIPYHTAFGRLPPTYYRLYLDMLPFWMTVSLRLDPTHNE</sequence>
<accession>A0A392MVT1</accession>
<proteinExistence type="predicted"/>
<protein>
    <submittedName>
        <fullName evidence="1">Uncharacterized protein</fullName>
    </submittedName>
</protein>
<name>A0A392MVT1_9FABA</name>
<evidence type="ECO:0000313" key="2">
    <source>
        <dbReference type="Proteomes" id="UP000265520"/>
    </source>
</evidence>
<reference evidence="1 2" key="1">
    <citation type="journal article" date="2018" name="Front. Plant Sci.">
        <title>Red Clover (Trifolium pratense) and Zigzag Clover (T. medium) - A Picture of Genomic Similarities and Differences.</title>
        <authorList>
            <person name="Dluhosova J."/>
            <person name="Istvanek J."/>
            <person name="Nedelnik J."/>
            <person name="Repkova J."/>
        </authorList>
    </citation>
    <scope>NUCLEOTIDE SEQUENCE [LARGE SCALE GENOMIC DNA]</scope>
    <source>
        <strain evidence="2">cv. 10/8</strain>
        <tissue evidence="1">Leaf</tissue>
    </source>
</reference>
<evidence type="ECO:0000313" key="1">
    <source>
        <dbReference type="EMBL" id="MCH91646.1"/>
    </source>
</evidence>
<keyword evidence="2" id="KW-1185">Reference proteome</keyword>
<dbReference type="AlphaFoldDB" id="A0A392MVT1"/>